<evidence type="ECO:0000256" key="1">
    <source>
        <dbReference type="ARBA" id="ARBA00004123"/>
    </source>
</evidence>
<evidence type="ECO:0000256" key="2">
    <source>
        <dbReference type="ARBA" id="ARBA00022723"/>
    </source>
</evidence>
<comment type="caution">
    <text evidence="9">The sequence shown here is derived from an EMBL/GenBank/DDBJ whole genome shotgun (WGS) entry which is preliminary data.</text>
</comment>
<keyword evidence="6" id="KW-0539">Nucleus</keyword>
<dbReference type="InterPro" id="IPR050527">
    <property type="entry name" value="Snail/Krueppel_Znf"/>
</dbReference>
<keyword evidence="10" id="KW-1185">Reference proteome</keyword>
<dbReference type="GO" id="GO:0000978">
    <property type="term" value="F:RNA polymerase II cis-regulatory region sequence-specific DNA binding"/>
    <property type="evidence" value="ECO:0007669"/>
    <property type="project" value="TreeGrafter"/>
</dbReference>
<comment type="subcellular location">
    <subcellularLocation>
        <location evidence="1">Nucleus</location>
    </subcellularLocation>
</comment>
<dbReference type="EMBL" id="JAGSYN010000066">
    <property type="protein sequence ID" value="KAG7664709.1"/>
    <property type="molecule type" value="Genomic_DNA"/>
</dbReference>
<evidence type="ECO:0000259" key="8">
    <source>
        <dbReference type="PROSITE" id="PS50157"/>
    </source>
</evidence>
<gene>
    <name evidence="9" type="ORF">J8A68_001734</name>
</gene>
<dbReference type="RefSeq" id="XP_049264941.1">
    <property type="nucleotide sequence ID" value="XM_049405412.1"/>
</dbReference>
<dbReference type="OrthoDB" id="6077919at2759"/>
<dbReference type="GO" id="GO:0008270">
    <property type="term" value="F:zinc ion binding"/>
    <property type="evidence" value="ECO:0007669"/>
    <property type="project" value="UniProtKB-KW"/>
</dbReference>
<sequence>MYTEQSNTRETKTSNTSFAEALAIAESEKEFGGFIQSLFDGSYASEVNEIDCLNIGYSTTLRKQDSTSSIPSVSCNDRDTLEEFSHDLAPSTKNSIGSAATIGRIKKRNSWAFPNRGIHKSPFLSHSRKSVSFSSPVSSSINSSRSISPSYVSNLQVSPPPYGMPLLNGTETELIAGFLDVETTNDCISPLHLSDLPSTERSGSTGIQIKITPPPMGCGSSYNQPIFETLSGVSFVSTSNNENSIDKNLAAGTPSLFVNDWSHQPPNVPRSLRPEAQGSYSFDGIPASMPFVDVQDPTCNPSTNSKIVSPLPINKCAFQPSSSRSNSSESVLPRSKILKFASGSRRSNSQKNPPIYTCPICNKKLTRRSNLHSHMEIHSGIKPFNCQYCHRGFLRKNDCARHENLHTKEKQYICRGYLKDGSEWGCGRSYLRAESLRRHFETAMGRECKRPLLEEENGNHDRGVEEDES</sequence>
<evidence type="ECO:0000313" key="10">
    <source>
        <dbReference type="Proteomes" id="UP000694255"/>
    </source>
</evidence>
<keyword evidence="2" id="KW-0479">Metal-binding</keyword>
<keyword evidence="5" id="KW-0862">Zinc</keyword>
<dbReference type="GeneID" id="73468535"/>
<evidence type="ECO:0000256" key="5">
    <source>
        <dbReference type="ARBA" id="ARBA00022833"/>
    </source>
</evidence>
<evidence type="ECO:0000256" key="4">
    <source>
        <dbReference type="ARBA" id="ARBA00022771"/>
    </source>
</evidence>
<dbReference type="GO" id="GO:0005634">
    <property type="term" value="C:nucleus"/>
    <property type="evidence" value="ECO:0007669"/>
    <property type="project" value="UniProtKB-SubCell"/>
</dbReference>
<dbReference type="SMART" id="SM00355">
    <property type="entry name" value="ZnF_C2H2"/>
    <property type="match status" value="2"/>
</dbReference>
<dbReference type="AlphaFoldDB" id="A0A8J5QF96"/>
<keyword evidence="3" id="KW-0677">Repeat</keyword>
<proteinExistence type="predicted"/>
<evidence type="ECO:0000256" key="7">
    <source>
        <dbReference type="PROSITE-ProRule" id="PRU00042"/>
    </source>
</evidence>
<protein>
    <recommendedName>
        <fullName evidence="8">C2H2-type domain-containing protein</fullName>
    </recommendedName>
</protein>
<dbReference type="Pfam" id="PF00096">
    <property type="entry name" value="zf-C2H2"/>
    <property type="match status" value="1"/>
</dbReference>
<accession>A0A8J5QF96</accession>
<evidence type="ECO:0000313" key="9">
    <source>
        <dbReference type="EMBL" id="KAG7664709.1"/>
    </source>
</evidence>
<dbReference type="PROSITE" id="PS50157">
    <property type="entry name" value="ZINC_FINGER_C2H2_2"/>
    <property type="match status" value="2"/>
</dbReference>
<evidence type="ECO:0000256" key="3">
    <source>
        <dbReference type="ARBA" id="ARBA00022737"/>
    </source>
</evidence>
<dbReference type="PANTHER" id="PTHR24388">
    <property type="entry name" value="ZINC FINGER PROTEIN"/>
    <property type="match status" value="1"/>
</dbReference>
<feature type="domain" description="C2H2-type" evidence="8">
    <location>
        <begin position="356"/>
        <end position="383"/>
    </location>
</feature>
<dbReference type="Proteomes" id="UP000694255">
    <property type="component" value="Unassembled WGS sequence"/>
</dbReference>
<feature type="domain" description="C2H2-type" evidence="8">
    <location>
        <begin position="384"/>
        <end position="411"/>
    </location>
</feature>
<evidence type="ECO:0000256" key="6">
    <source>
        <dbReference type="ARBA" id="ARBA00023242"/>
    </source>
</evidence>
<dbReference type="PROSITE" id="PS00028">
    <property type="entry name" value="ZINC_FINGER_C2H2_1"/>
    <property type="match status" value="2"/>
</dbReference>
<keyword evidence="4 7" id="KW-0863">Zinc-finger</keyword>
<dbReference type="GO" id="GO:0000981">
    <property type="term" value="F:DNA-binding transcription factor activity, RNA polymerase II-specific"/>
    <property type="evidence" value="ECO:0007669"/>
    <property type="project" value="TreeGrafter"/>
</dbReference>
<dbReference type="InterPro" id="IPR013087">
    <property type="entry name" value="Znf_C2H2_type"/>
</dbReference>
<reference evidence="9 10" key="1">
    <citation type="journal article" date="2021" name="DNA Res.">
        <title>Genome analysis of Candida subhashii reveals its hybrid nature and dual mitochondrial genome conformations.</title>
        <authorList>
            <person name="Mixao V."/>
            <person name="Hegedusova E."/>
            <person name="Saus E."/>
            <person name="Pryszcz L.P."/>
            <person name="Cillingova A."/>
            <person name="Nosek J."/>
            <person name="Gabaldon T."/>
        </authorList>
    </citation>
    <scope>NUCLEOTIDE SEQUENCE [LARGE SCALE GENOMIC DNA]</scope>
    <source>
        <strain evidence="9 10">CBS 10753</strain>
    </source>
</reference>
<dbReference type="PANTHER" id="PTHR24388:SF54">
    <property type="entry name" value="PROTEIN ESCARGOT"/>
    <property type="match status" value="1"/>
</dbReference>
<dbReference type="FunFam" id="3.30.160.60:FF:000446">
    <property type="entry name" value="Zinc finger protein"/>
    <property type="match status" value="1"/>
</dbReference>
<name>A0A8J5QF96_9ASCO</name>
<organism evidence="9 10">
    <name type="scientific">[Candida] subhashii</name>
    <dbReference type="NCBI Taxonomy" id="561895"/>
    <lineage>
        <taxon>Eukaryota</taxon>
        <taxon>Fungi</taxon>
        <taxon>Dikarya</taxon>
        <taxon>Ascomycota</taxon>
        <taxon>Saccharomycotina</taxon>
        <taxon>Pichiomycetes</taxon>
        <taxon>Debaryomycetaceae</taxon>
        <taxon>Spathaspora</taxon>
    </lineage>
</organism>